<dbReference type="RefSeq" id="WP_118365480.1">
    <property type="nucleotide sequence ID" value="NZ_JBKSSH010000002.1"/>
</dbReference>
<keyword evidence="5" id="KW-0378">Hydrolase</keyword>
<evidence type="ECO:0000256" key="2">
    <source>
        <dbReference type="ARBA" id="ARBA00006247"/>
    </source>
</evidence>
<dbReference type="Proteomes" id="UP000284868">
    <property type="component" value="Unassembled WGS sequence"/>
</dbReference>
<dbReference type="GO" id="GO:0008237">
    <property type="term" value="F:metallopeptidase activity"/>
    <property type="evidence" value="ECO:0007669"/>
    <property type="project" value="UniProtKB-KW"/>
</dbReference>
<dbReference type="GO" id="GO:0016805">
    <property type="term" value="F:dipeptidase activity"/>
    <property type="evidence" value="ECO:0007669"/>
    <property type="project" value="UniProtKB-KW"/>
</dbReference>
<keyword evidence="4" id="KW-0479">Metal-binding</keyword>
<dbReference type="Pfam" id="PF01546">
    <property type="entry name" value="Peptidase_M20"/>
    <property type="match status" value="1"/>
</dbReference>
<protein>
    <submittedName>
        <fullName evidence="10">Dipeptidase PepV</fullName>
    </submittedName>
</protein>
<dbReference type="GO" id="GO:0008777">
    <property type="term" value="F:acetylornithine deacetylase activity"/>
    <property type="evidence" value="ECO:0007669"/>
    <property type="project" value="TreeGrafter"/>
</dbReference>
<dbReference type="Pfam" id="PF07687">
    <property type="entry name" value="M20_dimer"/>
    <property type="match status" value="1"/>
</dbReference>
<evidence type="ECO:0000256" key="1">
    <source>
        <dbReference type="ARBA" id="ARBA00001947"/>
    </source>
</evidence>
<sequence length="468" mass="51802">MDWKKCFTSYQDAFINDLRGLLAIDSTRDDSSATINAPFGKGCRQALDYMFALAKRDGFMYQDYDGYAGVICYGDGEESVGVLAHLDIVPIGEGWSKDPFGGEIVDDYLFGRGSEDDKGPAMAAYYAMKMLKDQGIQLQRKVMLILGCDEESGMQCMEHYKKHGEIPTLGFTPDADFPVIYGEKGGLHVDLLGEIDNSVIEEIHAGEALNIVIGKADMQVHNWKEEYAALFDFYLQCYDLKGEVTYENSHATLHIEGKAAHAMEPYMGVNAALHLFNFVGTAMEDTFAKQTYQLLANWQGKELGILIDGADMGFLTMNLGKVDIENGKAKLQLDIRYPNDADVHTMRKAIEEACQGYELTPHVYNKANPLFVDPNSELVQTLTSVYQAYSNDYETKNMTIGGGTYAKKFEHFVAYGPLFPKQDKPKGLVVGGCHQADEGIALSDLFTATAIYTEAIARLAGGNQYENA</sequence>
<accession>A0A415PHY9</accession>
<dbReference type="InterPro" id="IPR050072">
    <property type="entry name" value="Peptidase_M20A"/>
</dbReference>
<name>A0A415PHY9_9FIRM</name>
<dbReference type="SUPFAM" id="SSF53187">
    <property type="entry name" value="Zn-dependent exopeptidases"/>
    <property type="match status" value="1"/>
</dbReference>
<comment type="caution">
    <text evidence="10">The sequence shown here is derived from an EMBL/GenBank/DDBJ whole genome shotgun (WGS) entry which is preliminary data.</text>
</comment>
<dbReference type="InterPro" id="IPR011650">
    <property type="entry name" value="Peptidase_M20_dimer"/>
</dbReference>
<keyword evidence="8" id="KW-0482">Metalloprotease</keyword>
<dbReference type="NCBIfam" id="TIGR01887">
    <property type="entry name" value="dipeptidaselike"/>
    <property type="match status" value="1"/>
</dbReference>
<evidence type="ECO:0000313" key="11">
    <source>
        <dbReference type="Proteomes" id="UP000284868"/>
    </source>
</evidence>
<dbReference type="InterPro" id="IPR010964">
    <property type="entry name" value="M20A_pepV-rel"/>
</dbReference>
<dbReference type="GO" id="GO:0006526">
    <property type="term" value="P:L-arginine biosynthetic process"/>
    <property type="evidence" value="ECO:0007669"/>
    <property type="project" value="TreeGrafter"/>
</dbReference>
<keyword evidence="6" id="KW-0862">Zinc</keyword>
<dbReference type="NCBIfam" id="NF005591">
    <property type="entry name" value="PRK07318.1"/>
    <property type="match status" value="1"/>
</dbReference>
<dbReference type="InterPro" id="IPR036264">
    <property type="entry name" value="Bact_exopeptidase_dim_dom"/>
</dbReference>
<gene>
    <name evidence="10" type="ORF">DWZ83_04695</name>
</gene>
<dbReference type="PANTHER" id="PTHR43808">
    <property type="entry name" value="ACETYLORNITHINE DEACETYLASE"/>
    <property type="match status" value="1"/>
</dbReference>
<dbReference type="AlphaFoldDB" id="A0A415PHY9"/>
<evidence type="ECO:0000259" key="9">
    <source>
        <dbReference type="Pfam" id="PF07687"/>
    </source>
</evidence>
<dbReference type="GO" id="GO:0006508">
    <property type="term" value="P:proteolysis"/>
    <property type="evidence" value="ECO:0007669"/>
    <property type="project" value="UniProtKB-KW"/>
</dbReference>
<reference evidence="10 11" key="1">
    <citation type="submission" date="2018-08" db="EMBL/GenBank/DDBJ databases">
        <title>A genome reference for cultivated species of the human gut microbiota.</title>
        <authorList>
            <person name="Zou Y."/>
            <person name="Xue W."/>
            <person name="Luo G."/>
        </authorList>
    </citation>
    <scope>NUCLEOTIDE SEQUENCE [LARGE SCALE GENOMIC DNA]</scope>
    <source>
        <strain evidence="10 11">AF35-6BH</strain>
    </source>
</reference>
<keyword evidence="11" id="KW-1185">Reference proteome</keyword>
<evidence type="ECO:0000256" key="7">
    <source>
        <dbReference type="ARBA" id="ARBA00022997"/>
    </source>
</evidence>
<evidence type="ECO:0000256" key="3">
    <source>
        <dbReference type="ARBA" id="ARBA00022670"/>
    </source>
</evidence>
<dbReference type="Gene3D" id="3.30.70.360">
    <property type="match status" value="2"/>
</dbReference>
<organism evidence="10 11">
    <name type="scientific">Amedibacillus dolichus</name>
    <dbReference type="NCBI Taxonomy" id="31971"/>
    <lineage>
        <taxon>Bacteria</taxon>
        <taxon>Bacillati</taxon>
        <taxon>Bacillota</taxon>
        <taxon>Erysipelotrichia</taxon>
        <taxon>Erysipelotrichales</taxon>
        <taxon>Erysipelotrichaceae</taxon>
        <taxon>Amedibacillus</taxon>
    </lineage>
</organism>
<dbReference type="InterPro" id="IPR002933">
    <property type="entry name" value="Peptidase_M20"/>
</dbReference>
<comment type="similarity">
    <text evidence="2">Belongs to the peptidase M20A family.</text>
</comment>
<keyword evidence="7" id="KW-0224">Dipeptidase</keyword>
<dbReference type="PANTHER" id="PTHR43808:SF31">
    <property type="entry name" value="N-ACETYL-L-CITRULLINE DEACETYLASE"/>
    <property type="match status" value="1"/>
</dbReference>
<evidence type="ECO:0000256" key="5">
    <source>
        <dbReference type="ARBA" id="ARBA00022801"/>
    </source>
</evidence>
<dbReference type="SUPFAM" id="SSF55031">
    <property type="entry name" value="Bacterial exopeptidase dimerisation domain"/>
    <property type="match status" value="1"/>
</dbReference>
<proteinExistence type="inferred from homology"/>
<dbReference type="OrthoDB" id="9761532at2"/>
<dbReference type="GO" id="GO:0008270">
    <property type="term" value="F:zinc ion binding"/>
    <property type="evidence" value="ECO:0007669"/>
    <property type="project" value="InterPro"/>
</dbReference>
<dbReference type="Gene3D" id="3.40.630.10">
    <property type="entry name" value="Zn peptidases"/>
    <property type="match status" value="1"/>
</dbReference>
<feature type="domain" description="Peptidase M20 dimerisation" evidence="9">
    <location>
        <begin position="251"/>
        <end position="355"/>
    </location>
</feature>
<evidence type="ECO:0000256" key="6">
    <source>
        <dbReference type="ARBA" id="ARBA00022833"/>
    </source>
</evidence>
<dbReference type="EMBL" id="QRPK01000016">
    <property type="protein sequence ID" value="RHM12308.1"/>
    <property type="molecule type" value="Genomic_DNA"/>
</dbReference>
<evidence type="ECO:0000256" key="8">
    <source>
        <dbReference type="ARBA" id="ARBA00023049"/>
    </source>
</evidence>
<keyword evidence="3" id="KW-0645">Protease</keyword>
<evidence type="ECO:0000313" key="10">
    <source>
        <dbReference type="EMBL" id="RHM12308.1"/>
    </source>
</evidence>
<comment type="cofactor">
    <cofactor evidence="1">
        <name>Zn(2+)</name>
        <dbReference type="ChEBI" id="CHEBI:29105"/>
    </cofactor>
</comment>
<evidence type="ECO:0000256" key="4">
    <source>
        <dbReference type="ARBA" id="ARBA00022723"/>
    </source>
</evidence>